<proteinExistence type="predicted"/>
<dbReference type="SUPFAM" id="SSF54427">
    <property type="entry name" value="NTF2-like"/>
    <property type="match status" value="1"/>
</dbReference>
<dbReference type="EMBL" id="RXOL01000004">
    <property type="protein sequence ID" value="RVQ66374.1"/>
    <property type="molecule type" value="Genomic_DNA"/>
</dbReference>
<reference evidence="2 3" key="1">
    <citation type="submission" date="2018-12" db="EMBL/GenBank/DDBJ databases">
        <title>Croceicoccus ponticola sp. nov., a lipolytic bacterium isolated from seawater.</title>
        <authorList>
            <person name="Yoon J.-H."/>
        </authorList>
    </citation>
    <scope>NUCLEOTIDE SEQUENCE [LARGE SCALE GENOMIC DNA]</scope>
    <source>
        <strain evidence="2 3">GM-16</strain>
    </source>
</reference>
<dbReference type="OrthoDB" id="7425929at2"/>
<dbReference type="RefSeq" id="WP_127612797.1">
    <property type="nucleotide sequence ID" value="NZ_RXOL01000004.1"/>
</dbReference>
<gene>
    <name evidence="2" type="ORF">EKN06_10080</name>
</gene>
<feature type="domain" description="SnoaL-like" evidence="1">
    <location>
        <begin position="13"/>
        <end position="129"/>
    </location>
</feature>
<comment type="caution">
    <text evidence="2">The sequence shown here is derived from an EMBL/GenBank/DDBJ whole genome shotgun (WGS) entry which is preliminary data.</text>
</comment>
<evidence type="ECO:0000313" key="3">
    <source>
        <dbReference type="Proteomes" id="UP000283003"/>
    </source>
</evidence>
<evidence type="ECO:0000313" key="2">
    <source>
        <dbReference type="EMBL" id="RVQ66374.1"/>
    </source>
</evidence>
<name>A0A437GW95_9SPHN</name>
<evidence type="ECO:0000259" key="1">
    <source>
        <dbReference type="Pfam" id="PF13577"/>
    </source>
</evidence>
<protein>
    <submittedName>
        <fullName evidence="2">Nuclear transport factor 2 family protein</fullName>
    </submittedName>
</protein>
<dbReference type="CDD" id="cd00531">
    <property type="entry name" value="NTF2_like"/>
    <property type="match status" value="1"/>
</dbReference>
<dbReference type="Gene3D" id="3.10.450.50">
    <property type="match status" value="1"/>
</dbReference>
<dbReference type="AlphaFoldDB" id="A0A437GW95"/>
<dbReference type="Pfam" id="PF13577">
    <property type="entry name" value="SnoaL_4"/>
    <property type="match status" value="1"/>
</dbReference>
<dbReference type="Proteomes" id="UP000283003">
    <property type="component" value="Unassembled WGS sequence"/>
</dbReference>
<dbReference type="InterPro" id="IPR032710">
    <property type="entry name" value="NTF2-like_dom_sf"/>
</dbReference>
<organism evidence="2 3">
    <name type="scientific">Croceicoccus ponticola</name>
    <dbReference type="NCBI Taxonomy" id="2217664"/>
    <lineage>
        <taxon>Bacteria</taxon>
        <taxon>Pseudomonadati</taxon>
        <taxon>Pseudomonadota</taxon>
        <taxon>Alphaproteobacteria</taxon>
        <taxon>Sphingomonadales</taxon>
        <taxon>Erythrobacteraceae</taxon>
        <taxon>Croceicoccus</taxon>
    </lineage>
</organism>
<dbReference type="InterPro" id="IPR037401">
    <property type="entry name" value="SnoaL-like"/>
</dbReference>
<sequence>MEDLRADLQAMFDRQAIYEVLTRYCRGVDRCDVELLRSVYHEDATDDHGMFKGLGHDFAVWIVAWERQNLRMGQHLIGNFRCELAGDVAHTETYCISFSEDKEGRNATVYNRYIDRFERRHDEWKIADRVVVIDMTRVDEPGAPFGDVPGWDFTFGARDQSDRSYGQKGN</sequence>
<keyword evidence="3" id="KW-1185">Reference proteome</keyword>
<accession>A0A437GW95</accession>